<dbReference type="EMBL" id="JACIJK010000021">
    <property type="protein sequence ID" value="MBB5717017.1"/>
    <property type="molecule type" value="Genomic_DNA"/>
</dbReference>
<dbReference type="RefSeq" id="WP_184060759.1">
    <property type="nucleotide sequence ID" value="NZ_JACIJK010000021.1"/>
</dbReference>
<dbReference type="PANTHER" id="PTHR44591">
    <property type="entry name" value="STRESS RESPONSE REGULATOR PROTEIN 1"/>
    <property type="match status" value="1"/>
</dbReference>
<keyword evidence="5" id="KW-1185">Reference proteome</keyword>
<evidence type="ECO:0000313" key="5">
    <source>
        <dbReference type="Proteomes" id="UP000546200"/>
    </source>
</evidence>
<evidence type="ECO:0000256" key="1">
    <source>
        <dbReference type="ARBA" id="ARBA00022553"/>
    </source>
</evidence>
<dbReference type="SUPFAM" id="SSF52172">
    <property type="entry name" value="CheY-like"/>
    <property type="match status" value="1"/>
</dbReference>
<proteinExistence type="predicted"/>
<evidence type="ECO:0000256" key="2">
    <source>
        <dbReference type="PROSITE-ProRule" id="PRU00169"/>
    </source>
</evidence>
<keyword evidence="1 2" id="KW-0597">Phosphoprotein</keyword>
<name>A0A7W9BH31_9SPHN</name>
<comment type="caution">
    <text evidence="4">The sequence shown here is derived from an EMBL/GenBank/DDBJ whole genome shotgun (WGS) entry which is preliminary data.</text>
</comment>
<dbReference type="InterPro" id="IPR001789">
    <property type="entry name" value="Sig_transdc_resp-reg_receiver"/>
</dbReference>
<dbReference type="InterPro" id="IPR050595">
    <property type="entry name" value="Bact_response_regulator"/>
</dbReference>
<dbReference type="Pfam" id="PF00072">
    <property type="entry name" value="Response_reg"/>
    <property type="match status" value="1"/>
</dbReference>
<evidence type="ECO:0000313" key="4">
    <source>
        <dbReference type="EMBL" id="MBB5717017.1"/>
    </source>
</evidence>
<dbReference type="SMART" id="SM00448">
    <property type="entry name" value="REC"/>
    <property type="match status" value="1"/>
</dbReference>
<feature type="domain" description="Response regulatory" evidence="3">
    <location>
        <begin position="16"/>
        <end position="131"/>
    </location>
</feature>
<accession>A0A7W9BH31</accession>
<reference evidence="4 5" key="1">
    <citation type="submission" date="2020-08" db="EMBL/GenBank/DDBJ databases">
        <title>Genomic Encyclopedia of Type Strains, Phase IV (KMG-IV): sequencing the most valuable type-strain genomes for metagenomic binning, comparative biology and taxonomic classification.</title>
        <authorList>
            <person name="Goeker M."/>
        </authorList>
    </citation>
    <scope>NUCLEOTIDE SEQUENCE [LARGE SCALE GENOMIC DNA]</scope>
    <source>
        <strain evidence="4 5">DSM 100044</strain>
    </source>
</reference>
<dbReference type="GO" id="GO:0000160">
    <property type="term" value="P:phosphorelay signal transduction system"/>
    <property type="evidence" value="ECO:0007669"/>
    <property type="project" value="InterPro"/>
</dbReference>
<organism evidence="4 5">
    <name type="scientific">Sphingomonas aerophila</name>
    <dbReference type="NCBI Taxonomy" id="1344948"/>
    <lineage>
        <taxon>Bacteria</taxon>
        <taxon>Pseudomonadati</taxon>
        <taxon>Pseudomonadota</taxon>
        <taxon>Alphaproteobacteria</taxon>
        <taxon>Sphingomonadales</taxon>
        <taxon>Sphingomonadaceae</taxon>
        <taxon>Sphingomonas</taxon>
    </lineage>
</organism>
<dbReference type="CDD" id="cd00156">
    <property type="entry name" value="REC"/>
    <property type="match status" value="1"/>
</dbReference>
<dbReference type="PANTHER" id="PTHR44591:SF21">
    <property type="entry name" value="TWO-COMPONENT RESPONSE REGULATOR"/>
    <property type="match status" value="1"/>
</dbReference>
<dbReference type="AlphaFoldDB" id="A0A7W9BH31"/>
<dbReference type="Proteomes" id="UP000546200">
    <property type="component" value="Unassembled WGS sequence"/>
</dbReference>
<protein>
    <submittedName>
        <fullName evidence="4">CheY-like chemotaxis protein</fullName>
    </submittedName>
</protein>
<dbReference type="PROSITE" id="PS50110">
    <property type="entry name" value="RESPONSE_REGULATORY"/>
    <property type="match status" value="1"/>
</dbReference>
<sequence length="140" mass="14704">MIGHDGEGPALNASPSVLVVEDEAVIRGMLAFWFEDEGFDVHEADSADQAVALFEAGLSVQSVVTDVRMPGQLDGLGLAAWMREHRPDVPIVITSGHVVASEATTINPAVVAVITKPYRPSEVAACIPGHFGTSIDVGEV</sequence>
<feature type="modified residue" description="4-aspartylphosphate" evidence="2">
    <location>
        <position position="66"/>
    </location>
</feature>
<evidence type="ECO:0000259" key="3">
    <source>
        <dbReference type="PROSITE" id="PS50110"/>
    </source>
</evidence>
<dbReference type="Gene3D" id="3.40.50.2300">
    <property type="match status" value="1"/>
</dbReference>
<dbReference type="InterPro" id="IPR011006">
    <property type="entry name" value="CheY-like_superfamily"/>
</dbReference>
<gene>
    <name evidence="4" type="ORF">FHS94_003891</name>
</gene>